<evidence type="ECO:0000256" key="1">
    <source>
        <dbReference type="SAM" id="MobiDB-lite"/>
    </source>
</evidence>
<evidence type="ECO:0000313" key="2">
    <source>
        <dbReference type="EMBL" id="MBG3877527.1"/>
    </source>
</evidence>
<sequence>MRISVDVEATLPESLRGPEGGTGPQAAREELGVIAGAARGLSDVVRIARILVPEDFGAALAELAPDRHASRPRTASSASAAPAATTAMTAAIPAPQGWVLVFHPGIYGPEHDAHMRYALYWRELTRLVNKGRLPVPLRTADGAPRQDRHAVLLTAVSRLFGEYDAARKAWDFRDGLLRKVLRQELSERARTALLHAFAADLGHATSADARTWLRMLADDHARTG</sequence>
<dbReference type="Proteomes" id="UP001194469">
    <property type="component" value="Unassembled WGS sequence"/>
</dbReference>
<comment type="caution">
    <text evidence="2">The sequence shown here is derived from an EMBL/GenBank/DDBJ whole genome shotgun (WGS) entry which is preliminary data.</text>
</comment>
<gene>
    <name evidence="2" type="ORF">FVW20_10995</name>
</gene>
<feature type="non-terminal residue" evidence="2">
    <location>
        <position position="224"/>
    </location>
</feature>
<feature type="region of interest" description="Disordered" evidence="1">
    <location>
        <begin position="1"/>
        <end position="25"/>
    </location>
</feature>
<keyword evidence="3" id="KW-1185">Reference proteome</keyword>
<reference evidence="2 3" key="1">
    <citation type="submission" date="2019-08" db="EMBL/GenBank/DDBJ databases">
        <authorList>
            <person name="Luo N."/>
        </authorList>
    </citation>
    <scope>NUCLEOTIDE SEQUENCE [LARGE SCALE GENOMIC DNA]</scope>
    <source>
        <strain evidence="2 3">NCIMB 9442</strain>
    </source>
</reference>
<name>A0ABS0J5W6_9BACT</name>
<proteinExistence type="predicted"/>
<protein>
    <submittedName>
        <fullName evidence="2">Uncharacterized protein</fullName>
    </submittedName>
</protein>
<evidence type="ECO:0000313" key="3">
    <source>
        <dbReference type="Proteomes" id="UP001194469"/>
    </source>
</evidence>
<dbReference type="EMBL" id="VRYY01000313">
    <property type="protein sequence ID" value="MBG3877527.1"/>
    <property type="molecule type" value="Genomic_DNA"/>
</dbReference>
<accession>A0ABS0J5W6</accession>
<organism evidence="2 3">
    <name type="scientific">Nitratidesulfovibrio oxamicus</name>
    <dbReference type="NCBI Taxonomy" id="32016"/>
    <lineage>
        <taxon>Bacteria</taxon>
        <taxon>Pseudomonadati</taxon>
        <taxon>Thermodesulfobacteriota</taxon>
        <taxon>Desulfovibrionia</taxon>
        <taxon>Desulfovibrionales</taxon>
        <taxon>Desulfovibrionaceae</taxon>
        <taxon>Nitratidesulfovibrio</taxon>
    </lineage>
</organism>